<reference evidence="3" key="2">
    <citation type="journal article" date="2021" name="Sci. Data">
        <title>Chromosome-scale genome sequencing, assembly and annotation of six genomes from subfamily Leishmaniinae.</title>
        <authorList>
            <person name="Almutairi H."/>
            <person name="Urbaniak M.D."/>
            <person name="Bates M.D."/>
            <person name="Jariyapan N."/>
            <person name="Kwakye-Nuako G."/>
            <person name="Thomaz Soccol V."/>
            <person name="Al-Salem W.S."/>
            <person name="Dillon R.J."/>
            <person name="Bates P.A."/>
            <person name="Gatherer D."/>
        </authorList>
    </citation>
    <scope>NUCLEOTIDE SEQUENCE [LARGE SCALE GENOMIC DNA]</scope>
</reference>
<feature type="compositionally biased region" description="Low complexity" evidence="1">
    <location>
        <begin position="52"/>
        <end position="71"/>
    </location>
</feature>
<protein>
    <submittedName>
        <fullName evidence="2">Uncharacterized protein</fullName>
    </submittedName>
</protein>
<sequence>MLTSTEEAYTNYLEHRVVADGVDAAIVRATLHQIGLDEEMVAVMMGDRSAYSSPFSTTSSASSNRSTSISSVKKPSRASGLSAATSTPSAPSEMADIGHLRLVVTTSAESAAPTPTAAPATATRVTSEPCSAHHESKRRTSDASHPCAPSPDTAAAAGAALASSSFSSSTSSPPAPPRTVVADTVAGAAKGAGVNHRSSAVLSARSPAESSVCQMGAKGDGAVVVASGAPSSTPSEATTASVAGCAEFTAAERAILTRWMREYRALMRSSALPLRTSRSRAEVSSSAALLPPSGASADEFHAFPSAASCSVRAEDDDYGAASAILRDEIAGQPQFAQSKGGSGVSRKAEESDFSSSGSDGATSSNCSAFIRTDGGHPPYSSELVLQDGTDAAAKGENGRSSRLSEHNHPSGVRSLNRAARAAAPLPTLRAVPRLKLSTFVPTCGIFVPRRATGCMRCNFDAAQCRHPYREAQDARIARASHVAVKSNGEYDHRAIGQSCCQARQLDAARQAQQTARAQPTSGRRTPVMRPLIRTLVRPRAGLGSGRQSSTLPVKAKTDRVQLAQYYRHQWELQERRSSAAGRSAAWDARYSLLCCVGWTA</sequence>
<dbReference type="KEGG" id="loi:92359457"/>
<name>A0A836G1U1_9TRYP</name>
<organism evidence="2 3">
    <name type="scientific">Leishmania orientalis</name>
    <dbReference type="NCBI Taxonomy" id="2249476"/>
    <lineage>
        <taxon>Eukaryota</taxon>
        <taxon>Discoba</taxon>
        <taxon>Euglenozoa</taxon>
        <taxon>Kinetoplastea</taxon>
        <taxon>Metakinetoplastina</taxon>
        <taxon>Trypanosomatida</taxon>
        <taxon>Trypanosomatidae</taxon>
        <taxon>Leishmaniinae</taxon>
        <taxon>Leishmania</taxon>
    </lineage>
</organism>
<accession>A0A836G1U1</accession>
<evidence type="ECO:0000313" key="2">
    <source>
        <dbReference type="EMBL" id="KAG5473457.1"/>
    </source>
</evidence>
<feature type="region of interest" description="Disordered" evidence="1">
    <location>
        <begin position="334"/>
        <end position="371"/>
    </location>
</feature>
<evidence type="ECO:0000313" key="3">
    <source>
        <dbReference type="Proteomes" id="UP000674143"/>
    </source>
</evidence>
<evidence type="ECO:0000256" key="1">
    <source>
        <dbReference type="SAM" id="MobiDB-lite"/>
    </source>
</evidence>
<feature type="compositionally biased region" description="Low complexity" evidence="1">
    <location>
        <begin position="353"/>
        <end position="364"/>
    </location>
</feature>
<reference evidence="3" key="1">
    <citation type="journal article" date="2021" name="Microbiol. Resour. Announc.">
        <title>LGAAP: Leishmaniinae Genome Assembly and Annotation Pipeline.</title>
        <authorList>
            <person name="Almutairi H."/>
            <person name="Urbaniak M.D."/>
            <person name="Bates M.D."/>
            <person name="Jariyapan N."/>
            <person name="Kwakye-Nuako G."/>
            <person name="Thomaz-Soccol V."/>
            <person name="Al-Salem W.S."/>
            <person name="Dillon R.J."/>
            <person name="Bates P.A."/>
            <person name="Gatherer D."/>
        </authorList>
    </citation>
    <scope>NUCLEOTIDE SEQUENCE [LARGE SCALE GENOMIC DNA]</scope>
</reference>
<feature type="compositionally biased region" description="Basic and acidic residues" evidence="1">
    <location>
        <begin position="131"/>
        <end position="142"/>
    </location>
</feature>
<keyword evidence="3" id="KW-1185">Reference proteome</keyword>
<feature type="region of interest" description="Disordered" evidence="1">
    <location>
        <begin position="52"/>
        <end position="93"/>
    </location>
</feature>
<feature type="region of interest" description="Disordered" evidence="1">
    <location>
        <begin position="391"/>
        <end position="415"/>
    </location>
</feature>
<dbReference type="Proteomes" id="UP000674143">
    <property type="component" value="Unassembled WGS sequence"/>
</dbReference>
<feature type="compositionally biased region" description="Low complexity" evidence="1">
    <location>
        <begin position="146"/>
        <end position="172"/>
    </location>
</feature>
<dbReference type="EMBL" id="JAFHLR010000029">
    <property type="protein sequence ID" value="KAG5473457.1"/>
    <property type="molecule type" value="Genomic_DNA"/>
</dbReference>
<comment type="caution">
    <text evidence="2">The sequence shown here is derived from an EMBL/GenBank/DDBJ whole genome shotgun (WGS) entry which is preliminary data.</text>
</comment>
<dbReference type="GeneID" id="92359457"/>
<gene>
    <name evidence="2" type="ORF">LSCM4_03525</name>
</gene>
<feature type="compositionally biased region" description="Low complexity" evidence="1">
    <location>
        <begin position="82"/>
        <end position="92"/>
    </location>
</feature>
<dbReference type="AlphaFoldDB" id="A0A836G1U1"/>
<proteinExistence type="predicted"/>
<feature type="compositionally biased region" description="Low complexity" evidence="1">
    <location>
        <begin position="107"/>
        <end position="127"/>
    </location>
</feature>
<feature type="region of interest" description="Disordered" evidence="1">
    <location>
        <begin position="107"/>
        <end position="180"/>
    </location>
</feature>
<dbReference type="RefSeq" id="XP_067061460.1">
    <property type="nucleotide sequence ID" value="XM_067205523.1"/>
</dbReference>
<feature type="compositionally biased region" description="Basic and acidic residues" evidence="1">
    <location>
        <begin position="396"/>
        <end position="408"/>
    </location>
</feature>